<evidence type="ECO:0000313" key="1">
    <source>
        <dbReference type="EMBL" id="KAH7929963.1"/>
    </source>
</evidence>
<organism evidence="1 2">
    <name type="scientific">Leucogyrophana mollusca</name>
    <dbReference type="NCBI Taxonomy" id="85980"/>
    <lineage>
        <taxon>Eukaryota</taxon>
        <taxon>Fungi</taxon>
        <taxon>Dikarya</taxon>
        <taxon>Basidiomycota</taxon>
        <taxon>Agaricomycotina</taxon>
        <taxon>Agaricomycetes</taxon>
        <taxon>Agaricomycetidae</taxon>
        <taxon>Boletales</taxon>
        <taxon>Boletales incertae sedis</taxon>
        <taxon>Leucogyrophana</taxon>
    </lineage>
</organism>
<keyword evidence="1" id="KW-0645">Protease</keyword>
<evidence type="ECO:0000313" key="2">
    <source>
        <dbReference type="Proteomes" id="UP000790709"/>
    </source>
</evidence>
<keyword evidence="2" id="KW-1185">Reference proteome</keyword>
<reference evidence="1" key="1">
    <citation type="journal article" date="2021" name="New Phytol.">
        <title>Evolutionary innovations through gain and loss of genes in the ectomycorrhizal Boletales.</title>
        <authorList>
            <person name="Wu G."/>
            <person name="Miyauchi S."/>
            <person name="Morin E."/>
            <person name="Kuo A."/>
            <person name="Drula E."/>
            <person name="Varga T."/>
            <person name="Kohler A."/>
            <person name="Feng B."/>
            <person name="Cao Y."/>
            <person name="Lipzen A."/>
            <person name="Daum C."/>
            <person name="Hundley H."/>
            <person name="Pangilinan J."/>
            <person name="Johnson J."/>
            <person name="Barry K."/>
            <person name="LaButti K."/>
            <person name="Ng V."/>
            <person name="Ahrendt S."/>
            <person name="Min B."/>
            <person name="Choi I.G."/>
            <person name="Park H."/>
            <person name="Plett J.M."/>
            <person name="Magnuson J."/>
            <person name="Spatafora J.W."/>
            <person name="Nagy L.G."/>
            <person name="Henrissat B."/>
            <person name="Grigoriev I.V."/>
            <person name="Yang Z.L."/>
            <person name="Xu J."/>
            <person name="Martin F.M."/>
        </authorList>
    </citation>
    <scope>NUCLEOTIDE SEQUENCE</scope>
    <source>
        <strain evidence="1">KUC20120723A-06</strain>
    </source>
</reference>
<comment type="caution">
    <text evidence="1">The sequence shown here is derived from an EMBL/GenBank/DDBJ whole genome shotgun (WGS) entry which is preliminary data.</text>
</comment>
<name>A0ACB8BZ55_9AGAM</name>
<gene>
    <name evidence="1" type="ORF">BV22DRAFT_1125315</name>
</gene>
<sequence>MLSSNLIVLATLFLSDALLASKALVIRRDHADTSSPYSPFVFDVRRTLKNTNTNTSLVSVTNEANLEYLGKVDVGGHEFTLILDTGSSDLWVSGNQKLKVTNQTNTNVNLTYGIGSVSGNVAYGAVAFGGYHVNNQAFLNVDKTNEQNGQGILGLGFNSLSTIEKNVNDRMAQPIMANIFSQNPSTSNFVALALERSHDKEDTSGGVLSIGQYDPRFSNVSQTPKYPISPSDSTRWTIALNGMHVNGKNIGLKSTVPGAKSDTAVALIDSGTSLAYVPSDVVDAIYGSINGAVHVKQDGQDTWFVPCLSQANVSFTFGNETFALNPLELTSPVTITEQGKQYTVCLNAFRPPLTETGNQLDFLLGDIFMRNVYSVFNFGEATSDGQNYKGASIQFLPRTNRDQVYQDFESQRKTTLQAHPPLFDLSKVHPDGTLDDGEKLTPVE</sequence>
<keyword evidence="1" id="KW-0378">Hydrolase</keyword>
<protein>
    <submittedName>
        <fullName evidence="1">Acid protease</fullName>
    </submittedName>
</protein>
<accession>A0ACB8BZ55</accession>
<proteinExistence type="predicted"/>
<dbReference type="EMBL" id="MU266336">
    <property type="protein sequence ID" value="KAH7929963.1"/>
    <property type="molecule type" value="Genomic_DNA"/>
</dbReference>
<dbReference type="Proteomes" id="UP000790709">
    <property type="component" value="Unassembled WGS sequence"/>
</dbReference>